<dbReference type="GO" id="GO:0015937">
    <property type="term" value="P:coenzyme A biosynthetic process"/>
    <property type="evidence" value="ECO:0007669"/>
    <property type="project" value="UniProtKB-UniRule"/>
</dbReference>
<evidence type="ECO:0000256" key="1">
    <source>
        <dbReference type="ARBA" id="ARBA00022679"/>
    </source>
</evidence>
<dbReference type="GeneID" id="97612662"/>
<evidence type="ECO:0000313" key="12">
    <source>
        <dbReference type="EMBL" id="AKV84125.1"/>
    </source>
</evidence>
<dbReference type="EMBL" id="CP012176">
    <property type="protein sequence ID" value="AKV84125.1"/>
    <property type="molecule type" value="Genomic_DNA"/>
</dbReference>
<evidence type="ECO:0000313" key="17">
    <source>
        <dbReference type="Proteomes" id="UP000062475"/>
    </source>
</evidence>
<feature type="binding site" evidence="6">
    <location>
        <position position="122"/>
    </location>
    <ligand>
        <name>GTP</name>
        <dbReference type="ChEBI" id="CHEBI:37565"/>
    </ligand>
</feature>
<evidence type="ECO:0000313" key="7">
    <source>
        <dbReference type="EMBL" id="AIM28360.1"/>
    </source>
</evidence>
<dbReference type="PANTHER" id="PTHR40732:SF1">
    <property type="entry name" value="GTP-DEPENDENT DEPHOSPHO-COA KINASE"/>
    <property type="match status" value="1"/>
</dbReference>
<dbReference type="Proteomes" id="UP000062398">
    <property type="component" value="Chromosome"/>
</dbReference>
<evidence type="ECO:0000313" key="15">
    <source>
        <dbReference type="Proteomes" id="UP000061362"/>
    </source>
</evidence>
<keyword evidence="2 6" id="KW-0547">Nucleotide-binding</keyword>
<gene>
    <name evidence="7" type="ORF">HA72_2239</name>
    <name evidence="8" type="ORF">MsedA_2293</name>
    <name evidence="9" type="ORF">MsedB_2295</name>
    <name evidence="10" type="ORF">MsedC_2293</name>
    <name evidence="11" type="ORF">MsedD_2294</name>
    <name evidence="12" type="ORF">MsedE_2296</name>
</gene>
<protein>
    <recommendedName>
        <fullName evidence="6">GTP-dependent dephospho-CoA kinase</fullName>
        <ecNumber evidence="6">2.7.1.237</ecNumber>
    </recommendedName>
    <alternativeName>
        <fullName evidence="6">Dephospho-coenzyme A kinase</fullName>
        <shortName evidence="6">DPCK</shortName>
    </alternativeName>
</protein>
<evidence type="ECO:0000313" key="10">
    <source>
        <dbReference type="EMBL" id="AKV79645.1"/>
    </source>
</evidence>
<dbReference type="OrthoDB" id="15447at2157"/>
<comment type="function">
    <text evidence="6">Catalyzes the GTP-dependent phosphorylation of the 3'-hydroxyl group of dephosphocoenzyme A to form coenzyme A (CoA).</text>
</comment>
<dbReference type="PANTHER" id="PTHR40732">
    <property type="entry name" value="UPF0218 PROTEIN TK1697"/>
    <property type="match status" value="1"/>
</dbReference>
<dbReference type="PIRSF" id="PIRSF006533">
    <property type="entry name" value="UCP006533"/>
    <property type="match status" value="1"/>
</dbReference>
<dbReference type="Proteomes" id="UP000056255">
    <property type="component" value="Chromosome"/>
</dbReference>
<dbReference type="GO" id="GO:0016301">
    <property type="term" value="F:kinase activity"/>
    <property type="evidence" value="ECO:0007669"/>
    <property type="project" value="UniProtKB-UniRule"/>
</dbReference>
<dbReference type="Proteomes" id="UP000062475">
    <property type="component" value="Chromosome"/>
</dbReference>
<evidence type="ECO:0000256" key="4">
    <source>
        <dbReference type="ARBA" id="ARBA00022993"/>
    </source>
</evidence>
<reference evidence="12 14" key="3">
    <citation type="submission" date="2015-07" db="EMBL/GenBank/DDBJ databases">
        <title>Physiological, transcriptional responses and genome re-sequencing of acid resistant extremely thermoacidophilic Metallosphaera sedula SARC-M1.</title>
        <authorList>
            <person name="Ai C."/>
            <person name="McCarthy S."/>
            <person name="Eckrich V."/>
            <person name="Rudrappa D."/>
            <person name="Qiu G."/>
            <person name="Blum P."/>
        </authorList>
    </citation>
    <scope>NUCLEOTIDE SEQUENCE [LARGE SCALE GENOMIC DNA]</scope>
    <source>
        <strain evidence="12 14">SARC-M1</strain>
    </source>
</reference>
<keyword evidence="1 6" id="KW-0808">Transferase</keyword>
<accession>A0A088EAM2</accession>
<reference evidence="7 13" key="1">
    <citation type="journal article" date="2014" name="J. Bacteriol.">
        <title>Role of an Archaeal PitA Transporter in the Copper and Arsenic Resistance of Metallosphaera sedula, an Extreme Thermoacidophile.</title>
        <authorList>
            <person name="McCarthy S."/>
            <person name="Ai C."/>
            <person name="Wheaton G."/>
            <person name="Tevatia R."/>
            <person name="Eckrich V."/>
            <person name="Kelly R."/>
            <person name="Blum P."/>
        </authorList>
    </citation>
    <scope>NUCLEOTIDE SEQUENCE [LARGE SCALE GENOMIC DNA]</scope>
    <source>
        <strain evidence="7 13">CuR1</strain>
    </source>
</reference>
<dbReference type="Proteomes" id="UP000061362">
    <property type="component" value="Chromosome"/>
</dbReference>
<reference evidence="15 16" key="2">
    <citation type="journal article" date="2015" name="Genome Announc.">
        <title>Complete Genome Sequences of Evolved Arsenate-Resistant Metallosphaera sedula Strains.</title>
        <authorList>
            <person name="Ai C."/>
            <person name="McCarthy S."/>
            <person name="Schackwitz W."/>
            <person name="Martin J."/>
            <person name="Lipzen A."/>
            <person name="Blum P."/>
        </authorList>
    </citation>
    <scope>NUCLEOTIDE SEQUENCE [LARGE SCALE GENOMIC DNA]</scope>
    <source>
        <strain evidence="10 16">ARS120-1</strain>
        <strain evidence="11 15">ARS120-2</strain>
        <strain evidence="8 18">ARS50-1</strain>
        <strain evidence="9 17">ARS50-2</strain>
    </source>
</reference>
<evidence type="ECO:0000313" key="16">
    <source>
        <dbReference type="Proteomes" id="UP000062398"/>
    </source>
</evidence>
<comment type="similarity">
    <text evidence="6">Belongs to the GTP-dependent DPCK family.</text>
</comment>
<dbReference type="Proteomes" id="UP000068832">
    <property type="component" value="Chromosome"/>
</dbReference>
<dbReference type="Pfam" id="PF04019">
    <property type="entry name" value="DUF359"/>
    <property type="match status" value="1"/>
</dbReference>
<evidence type="ECO:0000256" key="6">
    <source>
        <dbReference type="HAMAP-Rule" id="MF_00590"/>
    </source>
</evidence>
<organism evidence="7 13">
    <name type="scientific">Metallosphaera sedula</name>
    <dbReference type="NCBI Taxonomy" id="43687"/>
    <lineage>
        <taxon>Archaea</taxon>
        <taxon>Thermoproteota</taxon>
        <taxon>Thermoprotei</taxon>
        <taxon>Sulfolobales</taxon>
        <taxon>Sulfolobaceae</taxon>
        <taxon>Metallosphaera</taxon>
    </lineage>
</organism>
<keyword evidence="4 6" id="KW-0173">Coenzyme A biosynthesis</keyword>
<dbReference type="HAMAP" id="MF_00590">
    <property type="entry name" value="Dephospho_CoA_kinase_GTP_dep"/>
    <property type="match status" value="1"/>
</dbReference>
<feature type="binding site" evidence="6">
    <location>
        <position position="71"/>
    </location>
    <ligand>
        <name>GTP</name>
        <dbReference type="ChEBI" id="CHEBI:37565"/>
    </ligand>
</feature>
<sequence>MEVRYKRKVDLCFRPPRTVRAELSRPYGILFSNNAKLLSYLGQFERIITVGDVVTSLVTRSGIRPFLSVVDGKTRRNVSISGERSSEVITNEAGILRFSAMSKIKEIMYGREPRSLFVNGEDDMMVIPIILYGKNGDLVVYGQPNAGAVCLENWEGSRWRVMDIFSKFTAELC</sequence>
<dbReference type="EMBL" id="CP012174">
    <property type="protein sequence ID" value="AKV79645.1"/>
    <property type="molecule type" value="Genomic_DNA"/>
</dbReference>
<dbReference type="GO" id="GO:0005525">
    <property type="term" value="F:GTP binding"/>
    <property type="evidence" value="ECO:0007669"/>
    <property type="project" value="UniProtKB-UniRule"/>
</dbReference>
<feature type="binding site" evidence="6">
    <location>
        <position position="73"/>
    </location>
    <ligand>
        <name>GTP</name>
        <dbReference type="ChEBI" id="CHEBI:37565"/>
    </ligand>
</feature>
<dbReference type="AlphaFoldDB" id="A0A088EAM2"/>
<dbReference type="Proteomes" id="UP000029084">
    <property type="component" value="Chromosome"/>
</dbReference>
<dbReference type="EMBL" id="CP008822">
    <property type="protein sequence ID" value="AIM28360.1"/>
    <property type="molecule type" value="Genomic_DNA"/>
</dbReference>
<evidence type="ECO:0000256" key="3">
    <source>
        <dbReference type="ARBA" id="ARBA00022777"/>
    </source>
</evidence>
<comment type="pathway">
    <text evidence="6">Cofactor biosynthesis; coenzyme A biosynthesis.</text>
</comment>
<evidence type="ECO:0000313" key="8">
    <source>
        <dbReference type="EMBL" id="AKV75156.1"/>
    </source>
</evidence>
<feature type="binding site" evidence="6">
    <location>
        <position position="54"/>
    </location>
    <ligand>
        <name>GTP</name>
        <dbReference type="ChEBI" id="CHEBI:37565"/>
    </ligand>
</feature>
<comment type="caution">
    <text evidence="6">Lacks conserved residue(s) required for the propagation of feature annotation.</text>
</comment>
<feature type="binding site" evidence="6">
    <location>
        <position position="52"/>
    </location>
    <ligand>
        <name>GTP</name>
        <dbReference type="ChEBI" id="CHEBI:37565"/>
    </ligand>
</feature>
<name>A0A088EAM2_9CREN</name>
<feature type="binding site" evidence="6">
    <location>
        <position position="53"/>
    </location>
    <ligand>
        <name>GTP</name>
        <dbReference type="ChEBI" id="CHEBI:37565"/>
    </ligand>
</feature>
<evidence type="ECO:0000313" key="18">
    <source>
        <dbReference type="Proteomes" id="UP000068832"/>
    </source>
</evidence>
<dbReference type="EC" id="2.7.1.237" evidence="6"/>
<dbReference type="PATRIC" id="fig|43687.5.peg.2399"/>
<evidence type="ECO:0000313" key="14">
    <source>
        <dbReference type="Proteomes" id="UP000056255"/>
    </source>
</evidence>
<keyword evidence="5 6" id="KW-0342">GTP-binding</keyword>
<dbReference type="InterPro" id="IPR007164">
    <property type="entry name" value="GTP-dep_dephospho-CoA_kin"/>
</dbReference>
<evidence type="ECO:0000256" key="5">
    <source>
        <dbReference type="ARBA" id="ARBA00023134"/>
    </source>
</evidence>
<dbReference type="EMBL" id="CP012175">
    <property type="protein sequence ID" value="AKV81890.1"/>
    <property type="molecule type" value="Genomic_DNA"/>
</dbReference>
<evidence type="ECO:0000313" key="11">
    <source>
        <dbReference type="EMBL" id="AKV81890.1"/>
    </source>
</evidence>
<evidence type="ECO:0000256" key="2">
    <source>
        <dbReference type="ARBA" id="ARBA00022741"/>
    </source>
</evidence>
<dbReference type="EMBL" id="CP012173">
    <property type="protein sequence ID" value="AKV77393.1"/>
    <property type="molecule type" value="Genomic_DNA"/>
</dbReference>
<proteinExistence type="inferred from homology"/>
<dbReference type="OMA" id="AIYDHKT"/>
<evidence type="ECO:0000313" key="9">
    <source>
        <dbReference type="EMBL" id="AKV77393.1"/>
    </source>
</evidence>
<evidence type="ECO:0000313" key="13">
    <source>
        <dbReference type="Proteomes" id="UP000029084"/>
    </source>
</evidence>
<dbReference type="UniPathway" id="UPA00241"/>
<keyword evidence="3 6" id="KW-0418">Kinase</keyword>
<comment type="catalytic activity">
    <reaction evidence="6">
        <text>3'-dephospho-CoA + GTP = GDP + CoA + H(+)</text>
        <dbReference type="Rhea" id="RHEA:61156"/>
        <dbReference type="ChEBI" id="CHEBI:15378"/>
        <dbReference type="ChEBI" id="CHEBI:37565"/>
        <dbReference type="ChEBI" id="CHEBI:57287"/>
        <dbReference type="ChEBI" id="CHEBI:57328"/>
        <dbReference type="ChEBI" id="CHEBI:58189"/>
        <dbReference type="EC" id="2.7.1.237"/>
    </reaction>
</comment>
<dbReference type="SMR" id="A0A088EAM2"/>
<dbReference type="EMBL" id="CP012172">
    <property type="protein sequence ID" value="AKV75156.1"/>
    <property type="molecule type" value="Genomic_DNA"/>
</dbReference>
<dbReference type="RefSeq" id="WP_012022164.1">
    <property type="nucleotide sequence ID" value="NZ_AP019770.1"/>
</dbReference>